<gene>
    <name evidence="3" type="ORF">MONBRDRAFT_8798</name>
</gene>
<evidence type="ECO:0000313" key="3">
    <source>
        <dbReference type="EMBL" id="EDQ88750.1"/>
    </source>
</evidence>
<dbReference type="InParanoid" id="A9V157"/>
<evidence type="ECO:0008006" key="5">
    <source>
        <dbReference type="Google" id="ProtNLM"/>
    </source>
</evidence>
<dbReference type="RefSeq" id="XP_001746363.1">
    <property type="nucleotide sequence ID" value="XM_001746311.1"/>
</dbReference>
<evidence type="ECO:0000313" key="4">
    <source>
        <dbReference type="Proteomes" id="UP000001357"/>
    </source>
</evidence>
<evidence type="ECO:0000256" key="1">
    <source>
        <dbReference type="SAM" id="MobiDB-lite"/>
    </source>
</evidence>
<dbReference type="AlphaFoldDB" id="A9V157"/>
<feature type="signal peptide" evidence="2">
    <location>
        <begin position="1"/>
        <end position="26"/>
    </location>
</feature>
<sequence length="208" mass="22790">MALFLLAHRADGSLLLLPLILNRTFASETLDGRDGPITSAMSIYAAVVDESDTYIEGPFNNPNGQAHSRAPVAVAPAQYTGILTEDSTTANREPLPPRRSRPPAAPPVTAQRPPPPIYRSMAEAPAPALGPFNPREMHPAERVIVEEDWYYRNVTRQDVEVMLQDVRLRWQCARPFPDCAHAVCCLMRVKSIAHCALCAAATLGSCYV</sequence>
<accession>A9V157</accession>
<feature type="region of interest" description="Disordered" evidence="1">
    <location>
        <begin position="82"/>
        <end position="115"/>
    </location>
</feature>
<reference evidence="3 4" key="1">
    <citation type="journal article" date="2008" name="Nature">
        <title>The genome of the choanoflagellate Monosiga brevicollis and the origin of metazoans.</title>
        <authorList>
            <consortium name="JGI Sequencing"/>
            <person name="King N."/>
            <person name="Westbrook M.J."/>
            <person name="Young S.L."/>
            <person name="Kuo A."/>
            <person name="Abedin M."/>
            <person name="Chapman J."/>
            <person name="Fairclough S."/>
            <person name="Hellsten U."/>
            <person name="Isogai Y."/>
            <person name="Letunic I."/>
            <person name="Marr M."/>
            <person name="Pincus D."/>
            <person name="Putnam N."/>
            <person name="Rokas A."/>
            <person name="Wright K.J."/>
            <person name="Zuzow R."/>
            <person name="Dirks W."/>
            <person name="Good M."/>
            <person name="Goodstein D."/>
            <person name="Lemons D."/>
            <person name="Li W."/>
            <person name="Lyons J.B."/>
            <person name="Morris A."/>
            <person name="Nichols S."/>
            <person name="Richter D.J."/>
            <person name="Salamov A."/>
            <person name="Bork P."/>
            <person name="Lim W.A."/>
            <person name="Manning G."/>
            <person name="Miller W.T."/>
            <person name="McGinnis W."/>
            <person name="Shapiro H."/>
            <person name="Tjian R."/>
            <person name="Grigoriev I.V."/>
            <person name="Rokhsar D."/>
        </authorList>
    </citation>
    <scope>NUCLEOTIDE SEQUENCE [LARGE SCALE GENOMIC DNA]</scope>
    <source>
        <strain evidence="4">MX1 / ATCC 50154</strain>
    </source>
</reference>
<proteinExistence type="predicted"/>
<dbReference type="EMBL" id="CH991553">
    <property type="protein sequence ID" value="EDQ88750.1"/>
    <property type="molecule type" value="Genomic_DNA"/>
</dbReference>
<dbReference type="KEGG" id="mbr:MONBRDRAFT_8798"/>
<name>A9V157_MONBE</name>
<keyword evidence="4" id="KW-1185">Reference proteome</keyword>
<evidence type="ECO:0000256" key="2">
    <source>
        <dbReference type="SAM" id="SignalP"/>
    </source>
</evidence>
<dbReference type="GeneID" id="5891690"/>
<feature type="chain" id="PRO_5002744578" description="SWIM-type domain-containing protein" evidence="2">
    <location>
        <begin position="27"/>
        <end position="208"/>
    </location>
</feature>
<organism evidence="3 4">
    <name type="scientific">Monosiga brevicollis</name>
    <name type="common">Choanoflagellate</name>
    <dbReference type="NCBI Taxonomy" id="81824"/>
    <lineage>
        <taxon>Eukaryota</taxon>
        <taxon>Choanoflagellata</taxon>
        <taxon>Craspedida</taxon>
        <taxon>Salpingoecidae</taxon>
        <taxon>Monosiga</taxon>
    </lineage>
</organism>
<protein>
    <recommendedName>
        <fullName evidence="5">SWIM-type domain-containing protein</fullName>
    </recommendedName>
</protein>
<dbReference type="Proteomes" id="UP000001357">
    <property type="component" value="Unassembled WGS sequence"/>
</dbReference>
<keyword evidence="2" id="KW-0732">Signal</keyword>